<dbReference type="Gramene" id="TRITD1Bv1G223290.1">
    <property type="protein sequence ID" value="TRITD1Bv1G223290.1"/>
    <property type="gene ID" value="TRITD1Bv1G223290"/>
</dbReference>
<reference evidence="2 3" key="1">
    <citation type="submission" date="2017-09" db="EMBL/GenBank/DDBJ databases">
        <authorList>
            <consortium name="International Durum Wheat Genome Sequencing Consortium (IDWGSC)"/>
            <person name="Milanesi L."/>
        </authorList>
    </citation>
    <scope>NUCLEOTIDE SEQUENCE [LARGE SCALE GENOMIC DNA]</scope>
    <source>
        <strain evidence="3">cv. Svevo</strain>
    </source>
</reference>
<feature type="compositionally biased region" description="Low complexity" evidence="1">
    <location>
        <begin position="56"/>
        <end position="69"/>
    </location>
</feature>
<feature type="region of interest" description="Disordered" evidence="1">
    <location>
        <begin position="40"/>
        <end position="97"/>
    </location>
</feature>
<keyword evidence="3" id="KW-1185">Reference proteome</keyword>
<organism evidence="2 3">
    <name type="scientific">Triticum turgidum subsp. durum</name>
    <name type="common">Durum wheat</name>
    <name type="synonym">Triticum durum</name>
    <dbReference type="NCBI Taxonomy" id="4567"/>
    <lineage>
        <taxon>Eukaryota</taxon>
        <taxon>Viridiplantae</taxon>
        <taxon>Streptophyta</taxon>
        <taxon>Embryophyta</taxon>
        <taxon>Tracheophyta</taxon>
        <taxon>Spermatophyta</taxon>
        <taxon>Magnoliopsida</taxon>
        <taxon>Liliopsida</taxon>
        <taxon>Poales</taxon>
        <taxon>Poaceae</taxon>
        <taxon>BOP clade</taxon>
        <taxon>Pooideae</taxon>
        <taxon>Triticodae</taxon>
        <taxon>Triticeae</taxon>
        <taxon>Triticinae</taxon>
        <taxon>Triticum</taxon>
    </lineage>
</organism>
<dbReference type="EMBL" id="LT934112">
    <property type="protein sequence ID" value="VAH23644.1"/>
    <property type="molecule type" value="Genomic_DNA"/>
</dbReference>
<dbReference type="Proteomes" id="UP000324705">
    <property type="component" value="Chromosome 1B"/>
</dbReference>
<accession>A0A9R0VCG2</accession>
<proteinExistence type="predicted"/>
<evidence type="ECO:0000313" key="3">
    <source>
        <dbReference type="Proteomes" id="UP000324705"/>
    </source>
</evidence>
<evidence type="ECO:0000256" key="1">
    <source>
        <dbReference type="SAM" id="MobiDB-lite"/>
    </source>
</evidence>
<protein>
    <submittedName>
        <fullName evidence="2">Uncharacterized protein</fullName>
    </submittedName>
</protein>
<dbReference type="AlphaFoldDB" id="A0A9R0VCG2"/>
<evidence type="ECO:0000313" key="2">
    <source>
        <dbReference type="EMBL" id="VAH23644.1"/>
    </source>
</evidence>
<dbReference type="PANTHER" id="PTHR33237">
    <property type="entry name" value="F2P16.13 PROTEIN-RELATED"/>
    <property type="match status" value="1"/>
</dbReference>
<dbReference type="PANTHER" id="PTHR33237:SF33">
    <property type="entry name" value="OS05G0588400 PROTEIN"/>
    <property type="match status" value="1"/>
</dbReference>
<name>A0A9R0VCG2_TRITD</name>
<gene>
    <name evidence="2" type="ORF">TRITD_1Bv1G223290</name>
</gene>
<dbReference type="OMA" id="MALHGGY"/>
<sequence length="162" mass="17221">MALHGGYTEHFVGRVSSLARRVSRATRRLLRHRLRYGVSASSSSSSSSSRRRTRPVVDPAAGSGSGSVADSRRQPAGGVVPTADGKGDVADADAENEEDDGIWRRAILMGGRCQPLDFAGAIHYDSFGRRLARPPSAAPRCASSLSCRSSDSLATYLETTEV</sequence>